<accession>A0A1W0VZT4</accession>
<dbReference type="EMBL" id="CM000762">
    <property type="protein sequence ID" value="OQU87627.1"/>
    <property type="molecule type" value="Genomic_DNA"/>
</dbReference>
<reference evidence="2" key="2">
    <citation type="journal article" date="2018" name="Plant J.">
        <title>The Sorghum bicolor reference genome: improved assembly, gene annotations, a transcriptome atlas, and signatures of genome organization.</title>
        <authorList>
            <person name="McCormick R.F."/>
            <person name="Truong S.K."/>
            <person name="Sreedasyam A."/>
            <person name="Jenkins J."/>
            <person name="Shu S."/>
            <person name="Sims D."/>
            <person name="Kennedy M."/>
            <person name="Amirebrahimi M."/>
            <person name="Weers B.D."/>
            <person name="McKinley B."/>
            <person name="Mattison A."/>
            <person name="Morishige D.T."/>
            <person name="Grimwood J."/>
            <person name="Schmutz J."/>
            <person name="Mullet J.E."/>
        </authorList>
    </citation>
    <scope>NUCLEOTIDE SEQUENCE [LARGE SCALE GENOMIC DNA]</scope>
    <source>
        <strain evidence="2">cv. BTx623</strain>
    </source>
</reference>
<protein>
    <submittedName>
        <fullName evidence="1">Uncharacterized protein</fullName>
    </submittedName>
</protein>
<dbReference type="Proteomes" id="UP000000768">
    <property type="component" value="Chromosome 3"/>
</dbReference>
<name>A0A1W0VZT4_SORBI</name>
<gene>
    <name evidence="1" type="ORF">SORBI_3003G311250</name>
</gene>
<organism evidence="1 2">
    <name type="scientific">Sorghum bicolor</name>
    <name type="common">Sorghum</name>
    <name type="synonym">Sorghum vulgare</name>
    <dbReference type="NCBI Taxonomy" id="4558"/>
    <lineage>
        <taxon>Eukaryota</taxon>
        <taxon>Viridiplantae</taxon>
        <taxon>Streptophyta</taxon>
        <taxon>Embryophyta</taxon>
        <taxon>Tracheophyta</taxon>
        <taxon>Spermatophyta</taxon>
        <taxon>Magnoliopsida</taxon>
        <taxon>Liliopsida</taxon>
        <taxon>Poales</taxon>
        <taxon>Poaceae</taxon>
        <taxon>PACMAD clade</taxon>
        <taxon>Panicoideae</taxon>
        <taxon>Andropogonodae</taxon>
        <taxon>Andropogoneae</taxon>
        <taxon>Sorghinae</taxon>
        <taxon>Sorghum</taxon>
    </lineage>
</organism>
<evidence type="ECO:0000313" key="2">
    <source>
        <dbReference type="Proteomes" id="UP000000768"/>
    </source>
</evidence>
<dbReference type="AlphaFoldDB" id="A0A1W0VZT4"/>
<dbReference type="InParanoid" id="A0A1W0VZT4"/>
<evidence type="ECO:0000313" key="1">
    <source>
        <dbReference type="EMBL" id="OQU87627.1"/>
    </source>
</evidence>
<proteinExistence type="predicted"/>
<sequence>MLNPSSFMLELCPLYRSQWLKVSQYHAYHRTIHLRLLASCLTGVES</sequence>
<reference evidence="1 2" key="1">
    <citation type="journal article" date="2009" name="Nature">
        <title>The Sorghum bicolor genome and the diversification of grasses.</title>
        <authorList>
            <person name="Paterson A.H."/>
            <person name="Bowers J.E."/>
            <person name="Bruggmann R."/>
            <person name="Dubchak I."/>
            <person name="Grimwood J."/>
            <person name="Gundlach H."/>
            <person name="Haberer G."/>
            <person name="Hellsten U."/>
            <person name="Mitros T."/>
            <person name="Poliakov A."/>
            <person name="Schmutz J."/>
            <person name="Spannagl M."/>
            <person name="Tang H."/>
            <person name="Wang X."/>
            <person name="Wicker T."/>
            <person name="Bharti A.K."/>
            <person name="Chapman J."/>
            <person name="Feltus F.A."/>
            <person name="Gowik U."/>
            <person name="Grigoriev I.V."/>
            <person name="Lyons E."/>
            <person name="Maher C.A."/>
            <person name="Martis M."/>
            <person name="Narechania A."/>
            <person name="Otillar R.P."/>
            <person name="Penning B.W."/>
            <person name="Salamov A.A."/>
            <person name="Wang Y."/>
            <person name="Zhang L."/>
            <person name="Carpita N.C."/>
            <person name="Freeling M."/>
            <person name="Gingle A.R."/>
            <person name="Hash C.T."/>
            <person name="Keller B."/>
            <person name="Klein P."/>
            <person name="Kresovich S."/>
            <person name="McCann M.C."/>
            <person name="Ming R."/>
            <person name="Peterson D.G."/>
            <person name="Mehboob-ur-Rahman"/>
            <person name="Ware D."/>
            <person name="Westhoff P."/>
            <person name="Mayer K.F."/>
            <person name="Messing J."/>
            <person name="Rokhsar D.S."/>
        </authorList>
    </citation>
    <scope>NUCLEOTIDE SEQUENCE [LARGE SCALE GENOMIC DNA]</scope>
    <source>
        <strain evidence="2">cv. BTx623</strain>
    </source>
</reference>
<dbReference type="Gramene" id="OQU87627">
    <property type="protein sequence ID" value="OQU87627"/>
    <property type="gene ID" value="SORBI_3003G311250"/>
</dbReference>
<keyword evidence="2" id="KW-1185">Reference proteome</keyword>